<organism evidence="2">
    <name type="scientific">Nothobranchius pienaari</name>
    <dbReference type="NCBI Taxonomy" id="704102"/>
    <lineage>
        <taxon>Eukaryota</taxon>
        <taxon>Metazoa</taxon>
        <taxon>Chordata</taxon>
        <taxon>Craniata</taxon>
        <taxon>Vertebrata</taxon>
        <taxon>Euteleostomi</taxon>
        <taxon>Actinopterygii</taxon>
        <taxon>Neopterygii</taxon>
        <taxon>Teleostei</taxon>
        <taxon>Neoteleostei</taxon>
        <taxon>Acanthomorphata</taxon>
        <taxon>Ovalentaria</taxon>
        <taxon>Atherinomorphae</taxon>
        <taxon>Cyprinodontiformes</taxon>
        <taxon>Nothobranchiidae</taxon>
        <taxon>Nothobranchius</taxon>
    </lineage>
</organism>
<name>A0A1A8L1R0_9TELE</name>
<proteinExistence type="predicted"/>
<protein>
    <submittedName>
        <fullName evidence="2">Zgc:158374</fullName>
    </submittedName>
</protein>
<gene>
    <name evidence="2" type="primary">ZGC:158374</name>
</gene>
<feature type="compositionally biased region" description="Polar residues" evidence="1">
    <location>
        <begin position="8"/>
        <end position="23"/>
    </location>
</feature>
<dbReference type="AlphaFoldDB" id="A0A1A8L1R0"/>
<sequence length="70" mass="7683">HPHLKNPGTAQQQQSLPAQHLTYSSPPFSPSILPPQKSQEHLPIRHSNPTPPSSHPPPTRMSPTSQTPNK</sequence>
<evidence type="ECO:0000256" key="1">
    <source>
        <dbReference type="SAM" id="MobiDB-lite"/>
    </source>
</evidence>
<feature type="region of interest" description="Disordered" evidence="1">
    <location>
        <begin position="1"/>
        <end position="70"/>
    </location>
</feature>
<reference evidence="2" key="1">
    <citation type="submission" date="2016-05" db="EMBL/GenBank/DDBJ databases">
        <authorList>
            <person name="Lavstsen T."/>
            <person name="Jespersen J.S."/>
        </authorList>
    </citation>
    <scope>NUCLEOTIDE SEQUENCE</scope>
    <source>
        <tissue evidence="2">Brain</tissue>
    </source>
</reference>
<dbReference type="EMBL" id="HAEF01001200">
    <property type="protein sequence ID" value="SBR38582.1"/>
    <property type="molecule type" value="Transcribed_RNA"/>
</dbReference>
<feature type="non-terminal residue" evidence="2">
    <location>
        <position position="1"/>
    </location>
</feature>
<feature type="compositionally biased region" description="Pro residues" evidence="1">
    <location>
        <begin position="49"/>
        <end position="60"/>
    </location>
</feature>
<evidence type="ECO:0000313" key="2">
    <source>
        <dbReference type="EMBL" id="SBR38582.1"/>
    </source>
</evidence>
<feature type="non-terminal residue" evidence="2">
    <location>
        <position position="70"/>
    </location>
</feature>
<accession>A0A1A8L1R0</accession>
<feature type="compositionally biased region" description="Low complexity" evidence="1">
    <location>
        <begin position="61"/>
        <end position="70"/>
    </location>
</feature>
<reference evidence="2" key="2">
    <citation type="submission" date="2016-06" db="EMBL/GenBank/DDBJ databases">
        <title>The genome of a short-lived fish provides insights into sex chromosome evolution and the genetic control of aging.</title>
        <authorList>
            <person name="Reichwald K."/>
            <person name="Felder M."/>
            <person name="Petzold A."/>
            <person name="Koch P."/>
            <person name="Groth M."/>
            <person name="Platzer M."/>
        </authorList>
    </citation>
    <scope>NUCLEOTIDE SEQUENCE</scope>
    <source>
        <tissue evidence="2">Brain</tissue>
    </source>
</reference>